<comment type="caution">
    <text evidence="5">The sequence shown here is derived from an EMBL/GenBank/DDBJ whole genome shotgun (WGS) entry which is preliminary data.</text>
</comment>
<evidence type="ECO:0000256" key="3">
    <source>
        <dbReference type="SAM" id="MobiDB-lite"/>
    </source>
</evidence>
<proteinExistence type="predicted"/>
<evidence type="ECO:0000256" key="1">
    <source>
        <dbReference type="ARBA" id="ARBA00022741"/>
    </source>
</evidence>
<name>A0AAD5S1X2_9FUNG</name>
<feature type="compositionally biased region" description="Gly residues" evidence="3">
    <location>
        <begin position="15"/>
        <end position="28"/>
    </location>
</feature>
<feature type="domain" description="ATPase AAA-type core" evidence="4">
    <location>
        <begin position="450"/>
        <end position="493"/>
    </location>
</feature>
<dbReference type="Gene3D" id="3.40.50.300">
    <property type="entry name" value="P-loop containing nucleotide triphosphate hydrolases"/>
    <property type="match status" value="1"/>
</dbReference>
<keyword evidence="1" id="KW-0547">Nucleotide-binding</keyword>
<feature type="region of interest" description="Disordered" evidence="3">
    <location>
        <begin position="13"/>
        <end position="40"/>
    </location>
</feature>
<sequence>FPGLPQITFAVQQLPGGGISGGGGGVGGREGEGEDEGDDVLNGVPYPWWKPYTHASNPLTLLDHRTRPPQPPSSSSSYEQILSTSLSTFFTNLLATVPPTSSSTPPPLLIFHKNLQLLLHTALLPSQTLLQTFSHALNMARKEYGGDIIFVAPWTKTYDHLKKSEQRGGGGLAEIFAGMRGGEGEDDESGGGGVGLDVEDEGGHVPPSGAGGAGGGGGVGLVLGGPAKSKSVKFETGLESLLGVLSVGVVPPFGGDVTLWRELVERDWRAIVRSENLGDLRIFGRDLGCDVDLRAVEGGILGKGTVFEERFLRGQEVERVWVLAIGEARKRRGDGTVETDDIVKAIHTFSDNAHSVTAIRNGLDSAHLPPQIHTLTKHERKILKQCLISPSTLPSSPSSSPHNQTPPSDPYSSIGGLSHIKRIIDETIRLPLLYPHIFAKGILKGGTKGLLMFGPPGTGKTLLARSVAAGVGARFLDVRMSSVGSMWVGESEKVRE</sequence>
<accession>A0AAD5S1X2</accession>
<reference evidence="5" key="1">
    <citation type="submission" date="2020-05" db="EMBL/GenBank/DDBJ databases">
        <title>Phylogenomic resolution of chytrid fungi.</title>
        <authorList>
            <person name="Stajich J.E."/>
            <person name="Amses K."/>
            <person name="Simmons R."/>
            <person name="Seto K."/>
            <person name="Myers J."/>
            <person name="Bonds A."/>
            <person name="Quandt C.A."/>
            <person name="Barry K."/>
            <person name="Liu P."/>
            <person name="Grigoriev I."/>
            <person name="Longcore J.E."/>
            <person name="James T.Y."/>
        </authorList>
    </citation>
    <scope>NUCLEOTIDE SEQUENCE</scope>
    <source>
        <strain evidence="5">JEL0318</strain>
    </source>
</reference>
<dbReference type="EMBL" id="JADGJD010002658">
    <property type="protein sequence ID" value="KAJ3030081.1"/>
    <property type="molecule type" value="Genomic_DNA"/>
</dbReference>
<dbReference type="Proteomes" id="UP001212841">
    <property type="component" value="Unassembled WGS sequence"/>
</dbReference>
<evidence type="ECO:0000313" key="6">
    <source>
        <dbReference type="Proteomes" id="UP001212841"/>
    </source>
</evidence>
<dbReference type="SUPFAM" id="SSF52540">
    <property type="entry name" value="P-loop containing nucleoside triphosphate hydrolases"/>
    <property type="match status" value="1"/>
</dbReference>
<organism evidence="5 6">
    <name type="scientific">Rhizophlyctis rosea</name>
    <dbReference type="NCBI Taxonomy" id="64517"/>
    <lineage>
        <taxon>Eukaryota</taxon>
        <taxon>Fungi</taxon>
        <taxon>Fungi incertae sedis</taxon>
        <taxon>Chytridiomycota</taxon>
        <taxon>Chytridiomycota incertae sedis</taxon>
        <taxon>Chytridiomycetes</taxon>
        <taxon>Rhizophlyctidales</taxon>
        <taxon>Rhizophlyctidaceae</taxon>
        <taxon>Rhizophlyctis</taxon>
    </lineage>
</organism>
<dbReference type="Pfam" id="PF00004">
    <property type="entry name" value="AAA"/>
    <property type="match status" value="1"/>
</dbReference>
<dbReference type="GO" id="GO:0005741">
    <property type="term" value="C:mitochondrial outer membrane"/>
    <property type="evidence" value="ECO:0007669"/>
    <property type="project" value="TreeGrafter"/>
</dbReference>
<dbReference type="InterPro" id="IPR003959">
    <property type="entry name" value="ATPase_AAA_core"/>
</dbReference>
<dbReference type="PANTHER" id="PTHR45644:SF56">
    <property type="entry name" value="AAA ATPASE, PUTATIVE (AFU_ORTHOLOGUE AFUA_2G12920)-RELATED"/>
    <property type="match status" value="1"/>
</dbReference>
<evidence type="ECO:0000313" key="5">
    <source>
        <dbReference type="EMBL" id="KAJ3030081.1"/>
    </source>
</evidence>
<feature type="compositionally biased region" description="Low complexity" evidence="3">
    <location>
        <begin position="391"/>
        <end position="406"/>
    </location>
</feature>
<keyword evidence="2" id="KW-0067">ATP-binding</keyword>
<dbReference type="AlphaFoldDB" id="A0AAD5S1X2"/>
<gene>
    <name evidence="5" type="ORF">HK097_005672</name>
</gene>
<evidence type="ECO:0000256" key="2">
    <source>
        <dbReference type="ARBA" id="ARBA00022840"/>
    </source>
</evidence>
<feature type="region of interest" description="Disordered" evidence="3">
    <location>
        <begin position="181"/>
        <end position="213"/>
    </location>
</feature>
<feature type="region of interest" description="Disordered" evidence="3">
    <location>
        <begin position="391"/>
        <end position="412"/>
    </location>
</feature>
<evidence type="ECO:0000259" key="4">
    <source>
        <dbReference type="Pfam" id="PF00004"/>
    </source>
</evidence>
<keyword evidence="6" id="KW-1185">Reference proteome</keyword>
<dbReference type="GO" id="GO:0016887">
    <property type="term" value="F:ATP hydrolysis activity"/>
    <property type="evidence" value="ECO:0007669"/>
    <property type="project" value="InterPro"/>
</dbReference>
<dbReference type="InterPro" id="IPR051701">
    <property type="entry name" value="Mito_OM_Translocase_MSP1"/>
</dbReference>
<dbReference type="InterPro" id="IPR027417">
    <property type="entry name" value="P-loop_NTPase"/>
</dbReference>
<dbReference type="GO" id="GO:0005524">
    <property type="term" value="F:ATP binding"/>
    <property type="evidence" value="ECO:0007669"/>
    <property type="project" value="UniProtKB-KW"/>
</dbReference>
<feature type="non-terminal residue" evidence="5">
    <location>
        <position position="496"/>
    </location>
</feature>
<protein>
    <recommendedName>
        <fullName evidence="4">ATPase AAA-type core domain-containing protein</fullName>
    </recommendedName>
</protein>
<dbReference type="PANTHER" id="PTHR45644">
    <property type="entry name" value="AAA ATPASE, PUTATIVE (AFU_ORTHOLOGUE AFUA_2G12920)-RELATED-RELATED"/>
    <property type="match status" value="1"/>
</dbReference>